<evidence type="ECO:0000313" key="5">
    <source>
        <dbReference type="WBParaSite" id="PDA_v2.g14209.t1"/>
    </source>
</evidence>
<evidence type="ECO:0000256" key="3">
    <source>
        <dbReference type="ARBA" id="ARBA00023274"/>
    </source>
</evidence>
<dbReference type="Gene3D" id="3.30.60.300">
    <property type="match status" value="1"/>
</dbReference>
<organism evidence="4 5">
    <name type="scientific">Panagrolaimus davidi</name>
    <dbReference type="NCBI Taxonomy" id="227884"/>
    <lineage>
        <taxon>Eukaryota</taxon>
        <taxon>Metazoa</taxon>
        <taxon>Ecdysozoa</taxon>
        <taxon>Nematoda</taxon>
        <taxon>Chromadorea</taxon>
        <taxon>Rhabditida</taxon>
        <taxon>Tylenchina</taxon>
        <taxon>Panagrolaimomorpha</taxon>
        <taxon>Panagrolaimoidea</taxon>
        <taxon>Panagrolaimidae</taxon>
        <taxon>Panagrolaimus</taxon>
    </lineage>
</organism>
<dbReference type="GO" id="GO:0005840">
    <property type="term" value="C:ribosome"/>
    <property type="evidence" value="ECO:0007669"/>
    <property type="project" value="UniProtKB-KW"/>
</dbReference>
<sequence length="109" mass="12217">MLSCAGTDRLQTGMRGAYGKPQDLVARVELNDVLMSMRVRDQNEAHALKAFRCAKFKFLGRQFVITSRKCGFTAFDREQYTKLRGENLLRKDGANVKLVGPHGLLLGTI</sequence>
<dbReference type="Pfam" id="PF00252">
    <property type="entry name" value="Ribosomal_L16"/>
    <property type="match status" value="1"/>
</dbReference>
<dbReference type="InterPro" id="IPR036920">
    <property type="entry name" value="Ribosomal_uL16_sf"/>
</dbReference>
<proteinExistence type="inferred from homology"/>
<dbReference type="Proteomes" id="UP000887578">
    <property type="component" value="Unplaced"/>
</dbReference>
<name>A0A914P846_9BILA</name>
<dbReference type="PANTHER" id="PTHR11726">
    <property type="entry name" value="60S RIBOSOMAL PROTEIN L10"/>
    <property type="match status" value="1"/>
</dbReference>
<dbReference type="SUPFAM" id="SSF54686">
    <property type="entry name" value="Ribosomal protein L16p/L10e"/>
    <property type="match status" value="1"/>
</dbReference>
<dbReference type="InterPro" id="IPR001197">
    <property type="entry name" value="Ribosomal_uL16_euk_arch"/>
</dbReference>
<protein>
    <submittedName>
        <fullName evidence="5">Ribosomal protein L10e/L16 domain-containing protein</fullName>
    </submittedName>
</protein>
<accession>A0A914P846</accession>
<evidence type="ECO:0000256" key="1">
    <source>
        <dbReference type="ARBA" id="ARBA00008931"/>
    </source>
</evidence>
<dbReference type="WBParaSite" id="PDA_v2.g14209.t1">
    <property type="protein sequence ID" value="PDA_v2.g14209.t1"/>
    <property type="gene ID" value="PDA_v2.g14209"/>
</dbReference>
<dbReference type="CDD" id="cd01433">
    <property type="entry name" value="Ribosomal_L16_L10e"/>
    <property type="match status" value="1"/>
</dbReference>
<evidence type="ECO:0000256" key="2">
    <source>
        <dbReference type="ARBA" id="ARBA00022980"/>
    </source>
</evidence>
<dbReference type="Gene3D" id="3.90.1170.10">
    <property type="entry name" value="Ribosomal protein L10e/L16"/>
    <property type="match status" value="1"/>
</dbReference>
<dbReference type="GO" id="GO:1990904">
    <property type="term" value="C:ribonucleoprotein complex"/>
    <property type="evidence" value="ECO:0007669"/>
    <property type="project" value="UniProtKB-KW"/>
</dbReference>
<keyword evidence="3" id="KW-0687">Ribonucleoprotein</keyword>
<dbReference type="InterPro" id="IPR016180">
    <property type="entry name" value="Ribosomal_uL16_dom"/>
</dbReference>
<dbReference type="GO" id="GO:0006412">
    <property type="term" value="P:translation"/>
    <property type="evidence" value="ECO:0007669"/>
    <property type="project" value="InterPro"/>
</dbReference>
<comment type="similarity">
    <text evidence="1">Belongs to the universal ribosomal protein uL16 family.</text>
</comment>
<dbReference type="InterPro" id="IPR047873">
    <property type="entry name" value="Ribosomal_uL16"/>
</dbReference>
<evidence type="ECO:0000313" key="4">
    <source>
        <dbReference type="Proteomes" id="UP000887578"/>
    </source>
</evidence>
<dbReference type="AlphaFoldDB" id="A0A914P846"/>
<dbReference type="GO" id="GO:0003735">
    <property type="term" value="F:structural constituent of ribosome"/>
    <property type="evidence" value="ECO:0007669"/>
    <property type="project" value="InterPro"/>
</dbReference>
<keyword evidence="4" id="KW-1185">Reference proteome</keyword>
<reference evidence="5" key="1">
    <citation type="submission" date="2022-11" db="UniProtKB">
        <authorList>
            <consortium name="WormBaseParasite"/>
        </authorList>
    </citation>
    <scope>IDENTIFICATION</scope>
</reference>
<keyword evidence="2" id="KW-0689">Ribosomal protein</keyword>